<accession>A0A835LRM4</accession>
<feature type="compositionally biased region" description="Basic and acidic residues" evidence="1">
    <location>
        <begin position="35"/>
        <end position="49"/>
    </location>
</feature>
<comment type="caution">
    <text evidence="2">The sequence shown here is derived from an EMBL/GenBank/DDBJ whole genome shotgun (WGS) entry which is preliminary data.</text>
</comment>
<evidence type="ECO:0000256" key="1">
    <source>
        <dbReference type="SAM" id="MobiDB-lite"/>
    </source>
</evidence>
<evidence type="ECO:0000313" key="2">
    <source>
        <dbReference type="EMBL" id="KAF9602332.1"/>
    </source>
</evidence>
<dbReference type="EMBL" id="JADFTS010000006">
    <property type="protein sequence ID" value="KAF9602332.1"/>
    <property type="molecule type" value="Genomic_DNA"/>
</dbReference>
<organism evidence="2 3">
    <name type="scientific">Coptis chinensis</name>
    <dbReference type="NCBI Taxonomy" id="261450"/>
    <lineage>
        <taxon>Eukaryota</taxon>
        <taxon>Viridiplantae</taxon>
        <taxon>Streptophyta</taxon>
        <taxon>Embryophyta</taxon>
        <taxon>Tracheophyta</taxon>
        <taxon>Spermatophyta</taxon>
        <taxon>Magnoliopsida</taxon>
        <taxon>Ranunculales</taxon>
        <taxon>Ranunculaceae</taxon>
        <taxon>Coptidoideae</taxon>
        <taxon>Coptis</taxon>
    </lineage>
</organism>
<dbReference type="AlphaFoldDB" id="A0A835LRM4"/>
<feature type="compositionally biased region" description="Polar residues" evidence="1">
    <location>
        <begin position="50"/>
        <end position="60"/>
    </location>
</feature>
<proteinExistence type="predicted"/>
<name>A0A835LRM4_9MAGN</name>
<keyword evidence="3" id="KW-1185">Reference proteome</keyword>
<sequence length="255" mass="28646">MTHCENAKSSRKKLKKAKKEKAVMHDVMPTNTSRVEAKKGKAVMYDDKPTNTSRVESSKQGMKRIEKEKASIYAALTRNENGGVRFIDSTTKGSNQGTRNAEKGKASLYVERGSEINGACKSDSLANPVAIVKHYDKYDNDDERKRHRPKGVKRRLGQARINAIIEDDPSSIDLDLDNDPVAQVCGPDQYGRGAWYGCWCVKTSLIASVPAKEKLHQETQQRTMVEERVGTIEKHMITPPKLDGNKRSMYKERCC</sequence>
<reference evidence="2 3" key="1">
    <citation type="submission" date="2020-10" db="EMBL/GenBank/DDBJ databases">
        <title>The Coptis chinensis genome and diversification of protoberbering-type alkaloids.</title>
        <authorList>
            <person name="Wang B."/>
            <person name="Shu S."/>
            <person name="Song C."/>
            <person name="Liu Y."/>
        </authorList>
    </citation>
    <scope>NUCLEOTIDE SEQUENCE [LARGE SCALE GENOMIC DNA]</scope>
    <source>
        <strain evidence="2">HL-2020</strain>
        <tissue evidence="2">Leaf</tissue>
    </source>
</reference>
<feature type="region of interest" description="Disordered" evidence="1">
    <location>
        <begin position="1"/>
        <end position="61"/>
    </location>
</feature>
<dbReference type="Proteomes" id="UP000631114">
    <property type="component" value="Unassembled WGS sequence"/>
</dbReference>
<protein>
    <submittedName>
        <fullName evidence="2">Uncharacterized protein</fullName>
    </submittedName>
</protein>
<feature type="compositionally biased region" description="Basic residues" evidence="1">
    <location>
        <begin position="9"/>
        <end position="19"/>
    </location>
</feature>
<gene>
    <name evidence="2" type="ORF">IFM89_026505</name>
</gene>
<evidence type="ECO:0000313" key="3">
    <source>
        <dbReference type="Proteomes" id="UP000631114"/>
    </source>
</evidence>